<keyword evidence="2" id="KW-1133">Transmembrane helix</keyword>
<keyword evidence="4" id="KW-1185">Reference proteome</keyword>
<comment type="caution">
    <text evidence="3">The sequence shown here is derived from an EMBL/GenBank/DDBJ whole genome shotgun (WGS) entry which is preliminary data.</text>
</comment>
<evidence type="ECO:0000313" key="3">
    <source>
        <dbReference type="EMBL" id="MBF4762001.1"/>
    </source>
</evidence>
<gene>
    <name evidence="3" type="ORF">ISU07_02575</name>
</gene>
<dbReference type="InterPro" id="IPR046112">
    <property type="entry name" value="DUF6049"/>
</dbReference>
<reference evidence="3" key="1">
    <citation type="submission" date="2020-11" db="EMBL/GenBank/DDBJ databases">
        <title>Nocardioides sp. nov., isolated from Soil of Cynanchum wilfordii Hemsley rhizosphere.</title>
        <authorList>
            <person name="Lee J.-S."/>
            <person name="Suh M.K."/>
            <person name="Kim J.-S."/>
        </authorList>
    </citation>
    <scope>NUCLEOTIDE SEQUENCE</scope>
    <source>
        <strain evidence="3">KCTC 19275</strain>
    </source>
</reference>
<proteinExistence type="predicted"/>
<organism evidence="3 4">
    <name type="scientific">Nocardioides islandensis</name>
    <dbReference type="NCBI Taxonomy" id="433663"/>
    <lineage>
        <taxon>Bacteria</taxon>
        <taxon>Bacillati</taxon>
        <taxon>Actinomycetota</taxon>
        <taxon>Actinomycetes</taxon>
        <taxon>Propionibacteriales</taxon>
        <taxon>Nocardioidaceae</taxon>
        <taxon>Nocardioides</taxon>
    </lineage>
</organism>
<evidence type="ECO:0000256" key="1">
    <source>
        <dbReference type="SAM" id="MobiDB-lite"/>
    </source>
</evidence>
<feature type="transmembrane region" description="Helical" evidence="2">
    <location>
        <begin position="680"/>
        <end position="701"/>
    </location>
</feature>
<feature type="region of interest" description="Disordered" evidence="1">
    <location>
        <begin position="250"/>
        <end position="302"/>
    </location>
</feature>
<evidence type="ECO:0000256" key="2">
    <source>
        <dbReference type="SAM" id="Phobius"/>
    </source>
</evidence>
<dbReference type="Proteomes" id="UP000640489">
    <property type="component" value="Unassembled WGS sequence"/>
</dbReference>
<keyword evidence="2" id="KW-0812">Transmembrane</keyword>
<keyword evidence="2" id="KW-0472">Membrane</keyword>
<accession>A0A930VAH6</accession>
<feature type="region of interest" description="Disordered" evidence="1">
    <location>
        <begin position="707"/>
        <end position="739"/>
    </location>
</feature>
<dbReference type="RefSeq" id="WP_194705169.1">
    <property type="nucleotide sequence ID" value="NZ_JADKPN010000001.1"/>
</dbReference>
<name>A0A930VAH6_9ACTN</name>
<dbReference type="EMBL" id="JADKPN010000001">
    <property type="protein sequence ID" value="MBF4762001.1"/>
    <property type="molecule type" value="Genomic_DNA"/>
</dbReference>
<evidence type="ECO:0000313" key="4">
    <source>
        <dbReference type="Proteomes" id="UP000640489"/>
    </source>
</evidence>
<dbReference type="Pfam" id="PF19516">
    <property type="entry name" value="DUF6049"/>
    <property type="match status" value="1"/>
</dbReference>
<protein>
    <submittedName>
        <fullName evidence="3">Uncharacterized protein</fullName>
    </submittedName>
</protein>
<dbReference type="AlphaFoldDB" id="A0A930VAH6"/>
<sequence>MPRRPTLLPALAAVVWGLGLLALPVAPASASASQASATEAPLAISIDQLTPSSIPEKGKVRISGLVTNQSDETWTAINVHAFISADPIVDSTDLAFESTRGSEEYVGDRITVPGTFDTIAELAPGASARYTDRVPVSVLDVDEAGVYWFGVHALGTSPAGRDPVADGRARTFLPYVPRQGRGEPIDTALVLPVRHQVLHERDGRVAGEDGWLDTLDEGGQLSSILNFGVAAGSRPLTWLVDPSVPDAVSKINNGNPARPLVVRDTDTGGGAGEPGDGSTTPTDPATGETADPASPQRQEASRVATQWLARFQQALSGKQVLALPWGDVDVAAAAKSSLQVYNDAKARSGTQITQGTLPATPAVAAPSGHLDDAALAATDAATTILVADKSVARGRAPSVASYNGKRLVMYASDVLDGGPGPDDPLAPVAVRQRILSEAALRMTEPGRQPLVVVFPPSWSPPGGPDYSAFFQGLDVNWMRLTSLADATAVRARPLTADRYVYPQWQSNHEVDPDGFTAIDRLTEEATRLQGVLADESDLAARIRAEAFGNVSYFAREDELRSLVATQDAAGWVQDKLHSVSVSAPRRVILSSDNGSFSVTITNGLDEPVSVQVQTSSSPPMDITAPTKLDLGADAATTVLLRASTNRLGVHNVTISLADPDGRPLGSSDTVPVRAAQVSRVIWLIMGLAGGLLLLAIILRLVRRIRGGGSGGDDPGDDPAPGGGPEGAADAREPQPVAGP</sequence>